<keyword evidence="1" id="KW-0812">Transmembrane</keyword>
<name>A0A1G9VGL6_9BACI</name>
<reference evidence="3" key="1">
    <citation type="submission" date="2016-10" db="EMBL/GenBank/DDBJ databases">
        <authorList>
            <person name="Varghese N."/>
            <person name="Submissions S."/>
        </authorList>
    </citation>
    <scope>NUCLEOTIDE SEQUENCE [LARGE SCALE GENOMIC DNA]</scope>
    <source>
        <strain evidence="3">CGMCC 1.6199</strain>
    </source>
</reference>
<protein>
    <submittedName>
        <fullName evidence="2">Uncharacterized membrane protein</fullName>
    </submittedName>
</protein>
<feature type="transmembrane region" description="Helical" evidence="1">
    <location>
        <begin position="137"/>
        <end position="158"/>
    </location>
</feature>
<gene>
    <name evidence="2" type="ORF">SAMN05216244_3276</name>
</gene>
<keyword evidence="1" id="KW-1133">Transmembrane helix</keyword>
<feature type="transmembrane region" description="Helical" evidence="1">
    <location>
        <begin position="108"/>
        <end position="130"/>
    </location>
</feature>
<accession>A0A1G9VGL6</accession>
<proteinExistence type="predicted"/>
<dbReference type="Proteomes" id="UP000182347">
    <property type="component" value="Unassembled WGS sequence"/>
</dbReference>
<feature type="transmembrane region" description="Helical" evidence="1">
    <location>
        <begin position="81"/>
        <end position="102"/>
    </location>
</feature>
<evidence type="ECO:0000256" key="1">
    <source>
        <dbReference type="SAM" id="Phobius"/>
    </source>
</evidence>
<organism evidence="2 3">
    <name type="scientific">Sediminibacillus halophilus</name>
    <dbReference type="NCBI Taxonomy" id="482461"/>
    <lineage>
        <taxon>Bacteria</taxon>
        <taxon>Bacillati</taxon>
        <taxon>Bacillota</taxon>
        <taxon>Bacilli</taxon>
        <taxon>Bacillales</taxon>
        <taxon>Bacillaceae</taxon>
        <taxon>Sediminibacillus</taxon>
    </lineage>
</organism>
<keyword evidence="1" id="KW-0472">Membrane</keyword>
<dbReference type="RefSeq" id="WP_074600331.1">
    <property type="nucleotide sequence ID" value="NZ_FNHF01000004.1"/>
</dbReference>
<dbReference type="EMBL" id="FNHF01000004">
    <property type="protein sequence ID" value="SDM71279.1"/>
    <property type="molecule type" value="Genomic_DNA"/>
</dbReference>
<keyword evidence="3" id="KW-1185">Reference proteome</keyword>
<dbReference type="STRING" id="482461.SAMN05216244_3276"/>
<dbReference type="Pfam" id="PF22564">
    <property type="entry name" value="HAAS"/>
    <property type="match status" value="1"/>
</dbReference>
<evidence type="ECO:0000313" key="2">
    <source>
        <dbReference type="EMBL" id="SDM71279.1"/>
    </source>
</evidence>
<evidence type="ECO:0000313" key="3">
    <source>
        <dbReference type="Proteomes" id="UP000182347"/>
    </source>
</evidence>
<dbReference type="AlphaFoldDB" id="A0A1G9VGL6"/>
<sequence length="185" mass="20747">MTKEIFLKEIDKRLKSLSNEEREEILFDFKEHIDAALSEGRDEQEIVEGLGNPAAIAKELQAEASLKIAEQERSITNIGRAVMAIISVSLINLLIVLGPALGMLALYIGLYGAAAVLSLSPLVFLFKVVFLHSPNLLFDFFVSITMGSFGVLCSIGLWRVGKWLYRLLIRYMRFNFLIMKGDGYK</sequence>